<feature type="region of interest" description="Disordered" evidence="8">
    <location>
        <begin position="492"/>
        <end position="512"/>
    </location>
</feature>
<dbReference type="OrthoDB" id="75950at2759"/>
<gene>
    <name evidence="11" type="primary">CFAP53</name>
</gene>
<comment type="similarity">
    <text evidence="5">Belongs to the CFAP53 family.</text>
</comment>
<keyword evidence="2 7" id="KW-0175">Coiled coil</keyword>
<keyword evidence="4" id="KW-0966">Cell projection</keyword>
<feature type="domain" description="Trichohyalin-plectin-homology" evidence="9">
    <location>
        <begin position="193"/>
        <end position="527"/>
    </location>
</feature>
<organism evidence="10 11">
    <name type="scientific">Alligator sinensis</name>
    <name type="common">Chinese alligator</name>
    <dbReference type="NCBI Taxonomy" id="38654"/>
    <lineage>
        <taxon>Eukaryota</taxon>
        <taxon>Metazoa</taxon>
        <taxon>Chordata</taxon>
        <taxon>Craniata</taxon>
        <taxon>Vertebrata</taxon>
        <taxon>Euteleostomi</taxon>
        <taxon>Archelosauria</taxon>
        <taxon>Archosauria</taxon>
        <taxon>Crocodylia</taxon>
        <taxon>Alligatoridae</taxon>
        <taxon>Alligatorinae</taxon>
        <taxon>Alligator</taxon>
    </lineage>
</organism>
<proteinExistence type="inferred from homology"/>
<dbReference type="Pfam" id="PF13868">
    <property type="entry name" value="TPH"/>
    <property type="match status" value="1"/>
</dbReference>
<dbReference type="PANTHER" id="PTHR31183:SF1">
    <property type="entry name" value="CILIA- AND FLAGELLA-ASSOCIATED PROTEIN 53"/>
    <property type="match status" value="1"/>
</dbReference>
<dbReference type="Proteomes" id="UP000189705">
    <property type="component" value="Unplaced"/>
</dbReference>
<dbReference type="KEGG" id="asn:102373422"/>
<protein>
    <recommendedName>
        <fullName evidence="6">Cilia- and flagella-associated protein 53</fullName>
    </recommendedName>
</protein>
<comment type="subcellular location">
    <subcellularLocation>
        <location evidence="1">Cell projection</location>
        <location evidence="1">Cilium</location>
    </subcellularLocation>
</comment>
<keyword evidence="3" id="KW-0969">Cilium</keyword>
<reference evidence="11" key="1">
    <citation type="submission" date="2025-08" db="UniProtKB">
        <authorList>
            <consortium name="RefSeq"/>
        </authorList>
    </citation>
    <scope>IDENTIFICATION</scope>
</reference>
<evidence type="ECO:0000313" key="10">
    <source>
        <dbReference type="Proteomes" id="UP000189705"/>
    </source>
</evidence>
<sequence>MEQLWSRRPREVSGPTPHSVALRAKGPKSNKAESFLLACRRKEEERLKYLEFAKLHSKGREISQWEEHNECKRLHSTVRKKVAETMQEYLAGTEDRRERLRELLEAEENSYFSELESLEETVLERQAKMRERLKLLREKREEERQKLVAEKREQQFRPTMHVWPIPGSYSSSLDALVKASAGVPTPPLQASQREQCEEFRLHWSQRHQKEVCADRLAQLALKEELKNQEKKEEQMFADLWEEDRLAKEKREAVDIQKQAEQNQERLNVLNAQVSVLNAQKEAAKRLKEEEARLLEEEKQLLKLENERLQLEKLQKQKECRDMLVSSIREKMKRLNREKQEELALDMKILEQVLQESQEDTEGKKKKKQELFKEQQIYREHLAAQLEEEKRREKEMDKLLEEEMERTWAKKAEQMRLEKEARKRLMKDVLDTRRLQIEEKLERNAKQQEKLAQDKLLLAEAIKELNHIDGEKYSRKIQEAKEYREQLQAQIAYQQQAHHAEEEEKQREYESGLAAEQEYQEKIKHILSRSHLKLTEIHPLRRKLMTDLQV</sequence>
<evidence type="ECO:0000256" key="4">
    <source>
        <dbReference type="ARBA" id="ARBA00023273"/>
    </source>
</evidence>
<dbReference type="InterPro" id="IPR043597">
    <property type="entry name" value="TPH_dom"/>
</dbReference>
<dbReference type="STRING" id="38654.A0A1U7SMH9"/>
<evidence type="ECO:0000256" key="7">
    <source>
        <dbReference type="SAM" id="Coils"/>
    </source>
</evidence>
<keyword evidence="11" id="KW-0282">Flagellum</keyword>
<dbReference type="GO" id="GO:0005929">
    <property type="term" value="C:cilium"/>
    <property type="evidence" value="ECO:0007669"/>
    <property type="project" value="UniProtKB-SubCell"/>
</dbReference>
<evidence type="ECO:0000256" key="8">
    <source>
        <dbReference type="SAM" id="MobiDB-lite"/>
    </source>
</evidence>
<feature type="region of interest" description="Disordered" evidence="8">
    <location>
        <begin position="1"/>
        <end position="29"/>
    </location>
</feature>
<evidence type="ECO:0000259" key="9">
    <source>
        <dbReference type="Pfam" id="PF13868"/>
    </source>
</evidence>
<dbReference type="RefSeq" id="XP_006033197.1">
    <property type="nucleotide sequence ID" value="XM_006033135.3"/>
</dbReference>
<dbReference type="CTD" id="220136"/>
<evidence type="ECO:0000256" key="1">
    <source>
        <dbReference type="ARBA" id="ARBA00004138"/>
    </source>
</evidence>
<evidence type="ECO:0000256" key="2">
    <source>
        <dbReference type="ARBA" id="ARBA00023054"/>
    </source>
</evidence>
<dbReference type="InterPro" id="IPR043596">
    <property type="entry name" value="CFAP53/TCHP"/>
</dbReference>
<dbReference type="InParanoid" id="A0A1U7SMH9"/>
<feature type="compositionally biased region" description="Basic and acidic residues" evidence="8">
    <location>
        <begin position="497"/>
        <end position="509"/>
    </location>
</feature>
<evidence type="ECO:0000256" key="3">
    <source>
        <dbReference type="ARBA" id="ARBA00023069"/>
    </source>
</evidence>
<keyword evidence="10" id="KW-1185">Reference proteome</keyword>
<feature type="coiled-coil region" evidence="7">
    <location>
        <begin position="213"/>
        <end position="405"/>
    </location>
</feature>
<name>A0A1U7SMH9_ALLSI</name>
<accession>A0A1U7SMH9</accession>
<dbReference type="GeneID" id="102373422"/>
<dbReference type="AlphaFoldDB" id="A0A1U7SMH9"/>
<evidence type="ECO:0000256" key="6">
    <source>
        <dbReference type="ARBA" id="ARBA00033773"/>
    </source>
</evidence>
<feature type="coiled-coil region" evidence="7">
    <location>
        <begin position="83"/>
        <end position="153"/>
    </location>
</feature>
<dbReference type="eggNOG" id="ENOG502QRDR">
    <property type="taxonomic scope" value="Eukaryota"/>
</dbReference>
<evidence type="ECO:0000313" key="11">
    <source>
        <dbReference type="RefSeq" id="XP_006033197.1"/>
    </source>
</evidence>
<evidence type="ECO:0000256" key="5">
    <source>
        <dbReference type="ARBA" id="ARBA00033747"/>
    </source>
</evidence>
<dbReference type="PANTHER" id="PTHR31183">
    <property type="entry name" value="TRICHOPLEIN KERATIN FILAMENT-BINDING PROTEIN FAMILY MEMBER"/>
    <property type="match status" value="1"/>
</dbReference>